<dbReference type="PANTHER" id="PTHR11669:SF5">
    <property type="entry name" value="REPLICATION FACTOR C SUBUNIT 2"/>
    <property type="match status" value="1"/>
</dbReference>
<dbReference type="InterPro" id="IPR047854">
    <property type="entry name" value="RFC_lid"/>
</dbReference>
<dbReference type="FunFam" id="1.20.272.10:FF:000015">
    <property type="entry name" value="Replication factor C subunit 4"/>
    <property type="match status" value="1"/>
</dbReference>
<feature type="compositionally biased region" description="Polar residues" evidence="5">
    <location>
        <begin position="1"/>
        <end position="14"/>
    </location>
</feature>
<dbReference type="PANTHER" id="PTHR11669">
    <property type="entry name" value="REPLICATION FACTOR C / DNA POLYMERASE III GAMMA-TAU SUBUNIT"/>
    <property type="match status" value="1"/>
</dbReference>
<dbReference type="Gene3D" id="3.40.50.300">
    <property type="entry name" value="P-loop containing nucleotide triphosphate hydrolases"/>
    <property type="match status" value="1"/>
</dbReference>
<dbReference type="GO" id="GO:0003689">
    <property type="term" value="F:DNA clamp loader activity"/>
    <property type="evidence" value="ECO:0007669"/>
    <property type="project" value="TreeGrafter"/>
</dbReference>
<dbReference type="SUPFAM" id="SSF48019">
    <property type="entry name" value="post-AAA+ oligomerization domain-like"/>
    <property type="match status" value="1"/>
</dbReference>
<sequence>MATAAAASSGTLPNVQGEKDAPPGLLPWVEKYRPVTLNDVVGNTEAIDRLKVVAQDGNMPHMLLAGPPGTGKTSSIVCLSRELLGEEHLGASSLLSLPYSRPCKVFTAAFPFSFVLPLPIPTGAAVLELNASDERGIDVIRSRIKMFAQKKVVLPPGRHKVVILDEADSMTSAAQQALRRTMEIYSHTTRFALACNTSSKIIEPIQSRCAILRFSRLADEEILDRLRQICEAEHVGFSDDGLEAVIFTAEGDMRNAINNLQSTYSGFGYVNQANVFKVCDQPHPLLMKEVLDLCAGSGDLKAAQEKLLRVWNLGYSASDIVGTLFKVCRNHGTMNEGTKLNFIREIGMVHMRIAEGLNSRTQILGLLAKLCALQHKQQQQHENGKGQSN</sequence>
<dbReference type="Proteomes" id="UP000019335">
    <property type="component" value="Unassembled WGS sequence"/>
</dbReference>
<dbReference type="GO" id="GO:0005524">
    <property type="term" value="F:ATP binding"/>
    <property type="evidence" value="ECO:0007669"/>
    <property type="project" value="UniProtKB-KW"/>
</dbReference>
<dbReference type="Pfam" id="PF08542">
    <property type="entry name" value="Rep_fac_C"/>
    <property type="match status" value="1"/>
</dbReference>
<comment type="caution">
    <text evidence="7">The sequence shown here is derived from an EMBL/GenBank/DDBJ whole genome shotgun (WGS) entry which is preliminary data.</text>
</comment>
<keyword evidence="8" id="KW-1185">Reference proteome</keyword>
<dbReference type="Gene3D" id="1.10.8.60">
    <property type="match status" value="1"/>
</dbReference>
<keyword evidence="3" id="KW-0547">Nucleotide-binding</keyword>
<dbReference type="Pfam" id="PF13177">
    <property type="entry name" value="DNA_pol3_delta2"/>
    <property type="match status" value="1"/>
</dbReference>
<dbReference type="GO" id="GO:0003677">
    <property type="term" value="F:DNA binding"/>
    <property type="evidence" value="ECO:0007669"/>
    <property type="project" value="InterPro"/>
</dbReference>
<name>W7T128_9STRA</name>
<proteinExistence type="inferred from homology"/>
<dbReference type="InterPro" id="IPR027417">
    <property type="entry name" value="P-loop_NTPase"/>
</dbReference>
<comment type="similarity">
    <text evidence="1">Belongs to the activator 1 small subunits family.</text>
</comment>
<dbReference type="GO" id="GO:0005663">
    <property type="term" value="C:DNA replication factor C complex"/>
    <property type="evidence" value="ECO:0007669"/>
    <property type="project" value="TreeGrafter"/>
</dbReference>
<dbReference type="FunFam" id="1.10.8.60:FF:000012">
    <property type="entry name" value="Replication factor C subunit 4"/>
    <property type="match status" value="1"/>
</dbReference>
<reference evidence="7 8" key="1">
    <citation type="journal article" date="2014" name="Mol. Plant">
        <title>Chromosome Scale Genome Assembly and Transcriptome Profiling of Nannochloropsis gaditana in Nitrogen Depletion.</title>
        <authorList>
            <person name="Corteggiani Carpinelli E."/>
            <person name="Telatin A."/>
            <person name="Vitulo N."/>
            <person name="Forcato C."/>
            <person name="D'Angelo M."/>
            <person name="Schiavon R."/>
            <person name="Vezzi A."/>
            <person name="Giacometti G.M."/>
            <person name="Morosinotto T."/>
            <person name="Valle G."/>
        </authorList>
    </citation>
    <scope>NUCLEOTIDE SEQUENCE [LARGE SCALE GENOMIC DNA]</scope>
    <source>
        <strain evidence="7 8">B-31</strain>
    </source>
</reference>
<accession>W7T128</accession>
<dbReference type="SUPFAM" id="SSF52540">
    <property type="entry name" value="P-loop containing nucleoside triphosphate hydrolases"/>
    <property type="match status" value="1"/>
</dbReference>
<dbReference type="GO" id="GO:0005634">
    <property type="term" value="C:nucleus"/>
    <property type="evidence" value="ECO:0007669"/>
    <property type="project" value="TreeGrafter"/>
</dbReference>
<dbReference type="Gene3D" id="1.20.272.10">
    <property type="match status" value="1"/>
</dbReference>
<keyword evidence="4" id="KW-0067">ATP-binding</keyword>
<organism evidence="7 8">
    <name type="scientific">Nannochloropsis gaditana</name>
    <dbReference type="NCBI Taxonomy" id="72520"/>
    <lineage>
        <taxon>Eukaryota</taxon>
        <taxon>Sar</taxon>
        <taxon>Stramenopiles</taxon>
        <taxon>Ochrophyta</taxon>
        <taxon>Eustigmatophyceae</taxon>
        <taxon>Eustigmatales</taxon>
        <taxon>Monodopsidaceae</taxon>
        <taxon>Nannochloropsis</taxon>
    </lineage>
</organism>
<evidence type="ECO:0000256" key="4">
    <source>
        <dbReference type="ARBA" id="ARBA00022840"/>
    </source>
</evidence>
<evidence type="ECO:0000259" key="6">
    <source>
        <dbReference type="SMART" id="SM00382"/>
    </source>
</evidence>
<dbReference type="OrthoDB" id="187252at2759"/>
<evidence type="ECO:0000256" key="3">
    <source>
        <dbReference type="ARBA" id="ARBA00022741"/>
    </source>
</evidence>
<evidence type="ECO:0000256" key="1">
    <source>
        <dbReference type="ARBA" id="ARBA00005378"/>
    </source>
</evidence>
<dbReference type="SMART" id="SM00382">
    <property type="entry name" value="AAA"/>
    <property type="match status" value="1"/>
</dbReference>
<dbReference type="GO" id="GO:0006281">
    <property type="term" value="P:DNA repair"/>
    <property type="evidence" value="ECO:0007669"/>
    <property type="project" value="TreeGrafter"/>
</dbReference>
<dbReference type="InterPro" id="IPR003593">
    <property type="entry name" value="AAA+_ATPase"/>
</dbReference>
<dbReference type="AlphaFoldDB" id="W7T128"/>
<keyword evidence="2" id="KW-0235">DNA replication</keyword>
<feature type="domain" description="AAA+ ATPase" evidence="6">
    <location>
        <begin position="58"/>
        <end position="224"/>
    </location>
</feature>
<dbReference type="InterPro" id="IPR008921">
    <property type="entry name" value="DNA_pol3_clamp-load_cplx_C"/>
</dbReference>
<feature type="region of interest" description="Disordered" evidence="5">
    <location>
        <begin position="1"/>
        <end position="20"/>
    </location>
</feature>
<protein>
    <submittedName>
        <fullName evidence="7">Activator 1 37 kDa subunit</fullName>
    </submittedName>
</protein>
<gene>
    <name evidence="7" type="ORF">Naga_100413g2</name>
</gene>
<evidence type="ECO:0000313" key="8">
    <source>
        <dbReference type="Proteomes" id="UP000019335"/>
    </source>
</evidence>
<dbReference type="EMBL" id="AZIL01003101">
    <property type="protein sequence ID" value="EWM20422.1"/>
    <property type="molecule type" value="Genomic_DNA"/>
</dbReference>
<dbReference type="CDD" id="cd18140">
    <property type="entry name" value="HLD_clamp_RFC"/>
    <property type="match status" value="1"/>
</dbReference>
<evidence type="ECO:0000313" key="7">
    <source>
        <dbReference type="EMBL" id="EWM20422.1"/>
    </source>
</evidence>
<dbReference type="InterPro" id="IPR050238">
    <property type="entry name" value="DNA_Rep/Repair_Clamp_Loader"/>
</dbReference>
<dbReference type="CDD" id="cd00009">
    <property type="entry name" value="AAA"/>
    <property type="match status" value="1"/>
</dbReference>
<evidence type="ECO:0000256" key="2">
    <source>
        <dbReference type="ARBA" id="ARBA00022705"/>
    </source>
</evidence>
<dbReference type="GO" id="GO:0006261">
    <property type="term" value="P:DNA-templated DNA replication"/>
    <property type="evidence" value="ECO:0007669"/>
    <property type="project" value="TreeGrafter"/>
</dbReference>
<dbReference type="InterPro" id="IPR013748">
    <property type="entry name" value="Rep_factorC_C"/>
</dbReference>
<evidence type="ECO:0000256" key="5">
    <source>
        <dbReference type="SAM" id="MobiDB-lite"/>
    </source>
</evidence>
<dbReference type="Pfam" id="PF21960">
    <property type="entry name" value="RCF1-5-like_lid"/>
    <property type="match status" value="1"/>
</dbReference>